<dbReference type="PANTHER" id="PTHR43108">
    <property type="entry name" value="N-ACETYLGLUCOSAMINE-6-SULFATASE FAMILY MEMBER"/>
    <property type="match status" value="1"/>
</dbReference>
<dbReference type="InterPro" id="IPR000917">
    <property type="entry name" value="Sulfatase_N"/>
</dbReference>
<feature type="domain" description="Sulfatase N-terminal" evidence="3">
    <location>
        <begin position="27"/>
        <end position="383"/>
    </location>
</feature>
<evidence type="ECO:0000313" key="4">
    <source>
        <dbReference type="EMBL" id="CAE7354743.1"/>
    </source>
</evidence>
<accession>A0A812PCL5</accession>
<dbReference type="EMBL" id="CAJNDS010002156">
    <property type="protein sequence ID" value="CAE7354743.1"/>
    <property type="molecule type" value="Genomic_DNA"/>
</dbReference>
<dbReference type="InterPro" id="IPR017850">
    <property type="entry name" value="Alkaline_phosphatase_core_sf"/>
</dbReference>
<sequence length="665" mass="73656">MWRPVPLLVATGLLCVLAQGGGTKPKPNLILILLDDQDHVLGGMDPYPNIQRLLGRDGTNFSNFFVNTPVCCPSRAELMGGRYGHNNLVDTLRSSDSGGLHGCMWANVTGPYFVQNQLGTYLSKLGYTNGLFGKYMNVPACSCPVEAGCREMSKGGQAVPPGWDRWFALCNMGKYFTNTYNDDGRKVSTGELPQDYMTAVIGNRTIAWLDKVAGARQPFFAYIAPHAPHLADAQFPYVTQAAPWYAGATGHATAPRTPNWNVPNVGAHPLIAKQPKMDDLSIAWSDALYRSRVESMMSVDDLVTDVFDLLGRKGVLDNTVVLLTSDHGYALGQQARPSGKFNVYENDIRVPMLIRGPGIARGARVEAVSGLVDIAPTLVELAGGDPERMELDGRSLVPFLAGKPPAKWRNVYPIEYWSLGNVDRGAPESPECNPSEGADCKKSWCTCHYHRLDGENNTYLAARYIGEEGDFLLAYFYADRTASGDLPRVFEGLSPVFAEIYDLKTDPWQMQNLYPEMEHERPGLFKRLRRVLFAMNRCSGRSCRRAEIEDATAYGPTGGWYDRKDATHPFRSIIDVLYFAAMGPPGGGRNFITPRIIGHMYLVGFPLLDDDNMMQIFNTILEWKFRADNYPGDVAGLSKKMVQATLEIYKNTPGPRAKVLDRHGH</sequence>
<dbReference type="Pfam" id="PF00884">
    <property type="entry name" value="Sulfatase"/>
    <property type="match status" value="1"/>
</dbReference>
<dbReference type="SUPFAM" id="SSF53649">
    <property type="entry name" value="Alkaline phosphatase-like"/>
    <property type="match status" value="1"/>
</dbReference>
<dbReference type="Gene3D" id="3.40.720.10">
    <property type="entry name" value="Alkaline Phosphatase, subunit A"/>
    <property type="match status" value="1"/>
</dbReference>
<keyword evidence="5" id="KW-1185">Reference proteome</keyword>
<name>A0A812PCL5_9DINO</name>
<dbReference type="Gene3D" id="3.40.50.300">
    <property type="entry name" value="P-loop containing nucleotide triphosphate hydrolases"/>
    <property type="match status" value="1"/>
</dbReference>
<dbReference type="AlphaFoldDB" id="A0A812PCL5"/>
<evidence type="ECO:0000313" key="5">
    <source>
        <dbReference type="Proteomes" id="UP000604046"/>
    </source>
</evidence>
<dbReference type="GO" id="GO:0008449">
    <property type="term" value="F:N-acetylglucosamine-6-sulfatase activity"/>
    <property type="evidence" value="ECO:0007669"/>
    <property type="project" value="TreeGrafter"/>
</dbReference>
<feature type="signal peptide" evidence="2">
    <location>
        <begin position="1"/>
        <end position="20"/>
    </location>
</feature>
<keyword evidence="2" id="KW-0732">Signal</keyword>
<dbReference type="Proteomes" id="UP000604046">
    <property type="component" value="Unassembled WGS sequence"/>
</dbReference>
<comment type="caution">
    <text evidence="4">The sequence shown here is derived from an EMBL/GenBank/DDBJ whole genome shotgun (WGS) entry which is preliminary data.</text>
</comment>
<dbReference type="InterPro" id="IPR027417">
    <property type="entry name" value="P-loop_NTPase"/>
</dbReference>
<dbReference type="PANTHER" id="PTHR43108:SF8">
    <property type="entry name" value="SD21168P"/>
    <property type="match status" value="1"/>
</dbReference>
<gene>
    <name evidence="4" type="primary">Gns</name>
    <name evidence="4" type="ORF">SNAT2548_LOCUS18811</name>
</gene>
<protein>
    <submittedName>
        <fullName evidence="4">Gns protein</fullName>
    </submittedName>
</protein>
<evidence type="ECO:0000259" key="3">
    <source>
        <dbReference type="Pfam" id="PF00884"/>
    </source>
</evidence>
<reference evidence="4" key="1">
    <citation type="submission" date="2021-02" db="EMBL/GenBank/DDBJ databases">
        <authorList>
            <person name="Dougan E. K."/>
            <person name="Rhodes N."/>
            <person name="Thang M."/>
            <person name="Chan C."/>
        </authorList>
    </citation>
    <scope>NUCLEOTIDE SEQUENCE</scope>
</reference>
<dbReference type="Pfam" id="PF12775">
    <property type="entry name" value="AAA_7"/>
    <property type="match status" value="1"/>
</dbReference>
<comment type="similarity">
    <text evidence="1">Belongs to the sulfatase family.</text>
</comment>
<evidence type="ECO:0000256" key="1">
    <source>
        <dbReference type="ARBA" id="ARBA00008779"/>
    </source>
</evidence>
<dbReference type="GO" id="GO:0005539">
    <property type="term" value="F:glycosaminoglycan binding"/>
    <property type="evidence" value="ECO:0007669"/>
    <property type="project" value="TreeGrafter"/>
</dbReference>
<proteinExistence type="inferred from homology"/>
<dbReference type="Gene3D" id="1.20.920.30">
    <property type="match status" value="1"/>
</dbReference>
<organism evidence="4 5">
    <name type="scientific">Symbiodinium natans</name>
    <dbReference type="NCBI Taxonomy" id="878477"/>
    <lineage>
        <taxon>Eukaryota</taxon>
        <taxon>Sar</taxon>
        <taxon>Alveolata</taxon>
        <taxon>Dinophyceae</taxon>
        <taxon>Suessiales</taxon>
        <taxon>Symbiodiniaceae</taxon>
        <taxon>Symbiodinium</taxon>
    </lineage>
</organism>
<evidence type="ECO:0000256" key="2">
    <source>
        <dbReference type="SAM" id="SignalP"/>
    </source>
</evidence>
<dbReference type="CDD" id="cd16147">
    <property type="entry name" value="G6S"/>
    <property type="match status" value="1"/>
</dbReference>
<dbReference type="OrthoDB" id="96314at2759"/>
<feature type="chain" id="PRO_5032455956" evidence="2">
    <location>
        <begin position="21"/>
        <end position="665"/>
    </location>
</feature>